<proteinExistence type="predicted"/>
<dbReference type="RefSeq" id="WP_209642673.1">
    <property type="nucleotide sequence ID" value="NZ_JAGINW010000001.1"/>
</dbReference>
<dbReference type="EMBL" id="JAGINW010000001">
    <property type="protein sequence ID" value="MBP2325480.1"/>
    <property type="molecule type" value="Genomic_DNA"/>
</dbReference>
<gene>
    <name evidence="3" type="ORF">JOF56_005865</name>
</gene>
<dbReference type="Pfam" id="PF03752">
    <property type="entry name" value="ALF"/>
    <property type="match status" value="2"/>
</dbReference>
<reference evidence="3 4" key="1">
    <citation type="submission" date="2021-03" db="EMBL/GenBank/DDBJ databases">
        <title>Sequencing the genomes of 1000 actinobacteria strains.</title>
        <authorList>
            <person name="Klenk H.-P."/>
        </authorList>
    </citation>
    <scope>NUCLEOTIDE SEQUENCE [LARGE SCALE GENOMIC DNA]</scope>
    <source>
        <strain evidence="3 4">DSM 46670</strain>
    </source>
</reference>
<accession>A0ABS4TM40</accession>
<keyword evidence="4" id="KW-1185">Reference proteome</keyword>
<feature type="signal peptide" evidence="1">
    <location>
        <begin position="1"/>
        <end position="28"/>
    </location>
</feature>
<dbReference type="InterPro" id="IPR007934">
    <property type="entry name" value="AbfB_ABD"/>
</dbReference>
<evidence type="ECO:0000256" key="1">
    <source>
        <dbReference type="SAM" id="SignalP"/>
    </source>
</evidence>
<dbReference type="Proteomes" id="UP001519332">
    <property type="component" value="Unassembled WGS sequence"/>
</dbReference>
<evidence type="ECO:0000313" key="4">
    <source>
        <dbReference type="Proteomes" id="UP001519332"/>
    </source>
</evidence>
<feature type="domain" description="Alpha-L-arabinofuranosidase B arabinose-binding" evidence="2">
    <location>
        <begin position="383"/>
        <end position="491"/>
    </location>
</feature>
<evidence type="ECO:0000313" key="3">
    <source>
        <dbReference type="EMBL" id="MBP2325480.1"/>
    </source>
</evidence>
<dbReference type="Pfam" id="PF05270">
    <property type="entry name" value="AbfB"/>
    <property type="match status" value="1"/>
</dbReference>
<dbReference type="Gene3D" id="2.80.10.50">
    <property type="match status" value="1"/>
</dbReference>
<dbReference type="InterPro" id="IPR005506">
    <property type="entry name" value="DUF312_ALF"/>
</dbReference>
<protein>
    <recommendedName>
        <fullName evidence="2">Alpha-L-arabinofuranosidase B arabinose-binding domain-containing protein</fullName>
    </recommendedName>
</protein>
<keyword evidence="1" id="KW-0732">Signal</keyword>
<evidence type="ECO:0000259" key="2">
    <source>
        <dbReference type="Pfam" id="PF05270"/>
    </source>
</evidence>
<dbReference type="SUPFAM" id="SSF110221">
    <property type="entry name" value="AbfB domain"/>
    <property type="match status" value="1"/>
</dbReference>
<sequence>MRRRSARSGLLAATALAASLSLAGPAVAVPAHQAQNVAITAATQRDKIDAAAELGIVASPELLVLNDRNFVFALWQRSAGKKEVRASAELAFAAGPDACTQWIKIGVREANRRDQLNQQRDEAIATKARELKQAAAAVNQIIATPELLIQGDRDFVFAMWEQASGPLLKAAARVAYENGTAPVLAEFIQAGIFTAREADQQAKIDADEHADEEKKKREKARNARIRAANRLGIDADEGMLVLPDDSFVLELWTYAKPGSEVRAAAERALRSPDEADLTKYIATGIHEASRRDLLALLTKQGQADRRLVFELRTRAEQSRVHPALVTAATAALAGSDSDVGDFLRVGQYQDSVLTQSLQAVSPGKQGWYLQGIDQAVIGPGNPAGADATWRVLPGKADATCHSFESVARPEYYLRQQGLQVMIAPSDGTAQFKADATWCTKPGLNATAALESLSRRGKLLRHHNNLVWAADSSGQNDFETPTGYAEDTSWQIAPPYPLPN</sequence>
<dbReference type="InterPro" id="IPR036195">
    <property type="entry name" value="AbfB_ABD_sf"/>
</dbReference>
<organism evidence="3 4">
    <name type="scientific">Kibdelosporangium banguiense</name>
    <dbReference type="NCBI Taxonomy" id="1365924"/>
    <lineage>
        <taxon>Bacteria</taxon>
        <taxon>Bacillati</taxon>
        <taxon>Actinomycetota</taxon>
        <taxon>Actinomycetes</taxon>
        <taxon>Pseudonocardiales</taxon>
        <taxon>Pseudonocardiaceae</taxon>
        <taxon>Kibdelosporangium</taxon>
    </lineage>
</organism>
<name>A0ABS4TM40_9PSEU</name>
<feature type="chain" id="PRO_5047057393" description="Alpha-L-arabinofuranosidase B arabinose-binding domain-containing protein" evidence="1">
    <location>
        <begin position="29"/>
        <end position="499"/>
    </location>
</feature>
<comment type="caution">
    <text evidence="3">The sequence shown here is derived from an EMBL/GenBank/DDBJ whole genome shotgun (WGS) entry which is preliminary data.</text>
</comment>